<evidence type="ECO:0000313" key="3">
    <source>
        <dbReference type="Proteomes" id="UP000249354"/>
    </source>
</evidence>
<dbReference type="InterPro" id="IPR004843">
    <property type="entry name" value="Calcineurin-like_PHP"/>
</dbReference>
<name>A0A2W4UI37_9CYAN</name>
<dbReference type="Gene3D" id="3.60.21.10">
    <property type="match status" value="1"/>
</dbReference>
<dbReference type="EMBL" id="QBMC01000024">
    <property type="protein sequence ID" value="PZO20946.1"/>
    <property type="molecule type" value="Genomic_DNA"/>
</dbReference>
<dbReference type="InterPro" id="IPR029052">
    <property type="entry name" value="Metallo-depent_PP-like"/>
</dbReference>
<dbReference type="PIRSF" id="PIRSF000887">
    <property type="entry name" value="Pesterase_MJ0037"/>
    <property type="match status" value="1"/>
</dbReference>
<dbReference type="AlphaFoldDB" id="A0A2W4UI37"/>
<evidence type="ECO:0000259" key="1">
    <source>
        <dbReference type="Pfam" id="PF00149"/>
    </source>
</evidence>
<dbReference type="NCBIfam" id="TIGR04123">
    <property type="entry name" value="P_estr_lig_assc"/>
    <property type="match status" value="1"/>
</dbReference>
<feature type="domain" description="Calcineurin-like phosphoesterase" evidence="1">
    <location>
        <begin position="32"/>
        <end position="130"/>
    </location>
</feature>
<reference evidence="2 3" key="2">
    <citation type="submission" date="2018-06" db="EMBL/GenBank/DDBJ databases">
        <title>Metagenomic assembly of (sub)arctic Cyanobacteria and their associated microbiome from non-axenic cultures.</title>
        <authorList>
            <person name="Baurain D."/>
        </authorList>
    </citation>
    <scope>NUCLEOTIDE SEQUENCE [LARGE SCALE GENOMIC DNA]</scope>
    <source>
        <strain evidence="2">ULC129bin1</strain>
    </source>
</reference>
<organism evidence="2 3">
    <name type="scientific">Leptolyngbya foveolarum</name>
    <dbReference type="NCBI Taxonomy" id="47253"/>
    <lineage>
        <taxon>Bacteria</taxon>
        <taxon>Bacillati</taxon>
        <taxon>Cyanobacteriota</taxon>
        <taxon>Cyanophyceae</taxon>
        <taxon>Leptolyngbyales</taxon>
        <taxon>Leptolyngbyaceae</taxon>
        <taxon>Leptolyngbya group</taxon>
        <taxon>Leptolyngbya</taxon>
    </lineage>
</organism>
<proteinExistence type="predicted"/>
<dbReference type="InterPro" id="IPR024173">
    <property type="entry name" value="Pesterase_MJ0037-like"/>
</dbReference>
<dbReference type="GO" id="GO:0016787">
    <property type="term" value="F:hydrolase activity"/>
    <property type="evidence" value="ECO:0007669"/>
    <property type="project" value="InterPro"/>
</dbReference>
<dbReference type="Proteomes" id="UP000249354">
    <property type="component" value="Unassembled WGS sequence"/>
</dbReference>
<dbReference type="SUPFAM" id="SSF56300">
    <property type="entry name" value="Metallo-dependent phosphatases"/>
    <property type="match status" value="1"/>
</dbReference>
<sequence length="223" mass="25258">MVTSVANEILLFDHRLRLLDDKALYLPDEKALLVSDVHLGKAETFQSLGIPISSQMNEENLDRLRSLYQQTKPQKLFILGDLFHSRKSLVPEVLIAWDIFLKEIAAETTLIVGNHDRQLMSELPPFSMNCSVDAVELGPFLLSHEPEVVQASRMNICGHIHPVVRLRSRTDSLRLPCFFVEYDQRRLTLPSFGEFTGGYEVTLIENTCAYVACEGEAIAFDVH</sequence>
<dbReference type="PANTHER" id="PTHR39323">
    <property type="entry name" value="BLR1149 PROTEIN"/>
    <property type="match status" value="1"/>
</dbReference>
<comment type="caution">
    <text evidence="2">The sequence shown here is derived from an EMBL/GenBank/DDBJ whole genome shotgun (WGS) entry which is preliminary data.</text>
</comment>
<dbReference type="PANTHER" id="PTHR39323:SF1">
    <property type="entry name" value="BLR1149 PROTEIN"/>
    <property type="match status" value="1"/>
</dbReference>
<evidence type="ECO:0000313" key="2">
    <source>
        <dbReference type="EMBL" id="PZO20946.1"/>
    </source>
</evidence>
<gene>
    <name evidence="2" type="ORF">DCF25_05725</name>
</gene>
<dbReference type="Pfam" id="PF00149">
    <property type="entry name" value="Metallophos"/>
    <property type="match status" value="1"/>
</dbReference>
<protein>
    <submittedName>
        <fullName evidence="2">Phosphoesterase</fullName>
    </submittedName>
</protein>
<accession>A0A2W4UI37</accession>
<reference evidence="3" key="1">
    <citation type="submission" date="2018-04" db="EMBL/GenBank/DDBJ databases">
        <authorList>
            <person name="Cornet L."/>
        </authorList>
    </citation>
    <scope>NUCLEOTIDE SEQUENCE [LARGE SCALE GENOMIC DNA]</scope>
</reference>
<dbReference type="InterPro" id="IPR026336">
    <property type="entry name" value="PdeM-like"/>
</dbReference>